<dbReference type="CDD" id="cd18126">
    <property type="entry name" value="GAPDH_I_C"/>
    <property type="match status" value="1"/>
</dbReference>
<reference evidence="6 7" key="1">
    <citation type="journal article" date="2024" name="Arch. Microbiol.">
        <title>Corallococcus caeni sp. nov., a novel myxobacterium isolated from activated sludge.</title>
        <authorList>
            <person name="Tomita S."/>
            <person name="Nakai R."/>
            <person name="Kuroda K."/>
            <person name="Kurashita H."/>
            <person name="Hatamoto M."/>
            <person name="Yamaguchi T."/>
            <person name="Narihiro T."/>
        </authorList>
    </citation>
    <scope>NUCLEOTIDE SEQUENCE [LARGE SCALE GENOMIC DNA]</scope>
    <source>
        <strain evidence="6 7">NO1</strain>
    </source>
</reference>
<sequence>MAIKLAINGFGRIGRCILRAALSRKEDLEIVAINDLDKPAALAHLFKYDSVHRTWPGEVSHTDKGIVVNGKEIAVTAEKDPSALPWKSMNVDVVMECTGRFTARDAAAKHLAAGAKKVIISAPAKGPDMTIAYGINHHEYDPAKHHIVSNASCTTNCLAPIAKVLVDNFGIEKGLMTTVHSYTNDQRILDLTHDDMRRARAAALSMIPTSTGAAKAIGEVLPALKGKMHGLSVRVPTPNVSLVDLTVNTSKKVTAEEVIAAMKAAANGPLKGVLEFSDAQTVSVDYNGNPHSAIFDATNCYVMGDNLLKVMAWYDNEWGFSNRMVDTAKFLVSKGVA</sequence>
<comment type="caution">
    <text evidence="6">The sequence shown here is derived from an EMBL/GenBank/DDBJ whole genome shotgun (WGS) entry which is preliminary data.</text>
</comment>
<dbReference type="InterPro" id="IPR020829">
    <property type="entry name" value="GlycerAld_3-P_DH_cat"/>
</dbReference>
<dbReference type="InterPro" id="IPR006424">
    <property type="entry name" value="Glyceraldehyde-3-P_DH_1"/>
</dbReference>
<evidence type="ECO:0000256" key="4">
    <source>
        <dbReference type="RuleBase" id="RU361160"/>
    </source>
</evidence>
<evidence type="ECO:0000313" key="7">
    <source>
        <dbReference type="Proteomes" id="UP001342631"/>
    </source>
</evidence>
<dbReference type="SUPFAM" id="SSF51735">
    <property type="entry name" value="NAD(P)-binding Rossmann-fold domains"/>
    <property type="match status" value="1"/>
</dbReference>
<comment type="similarity">
    <text evidence="1 3">Belongs to the glyceraldehyde-3-phosphate dehydrogenase family.</text>
</comment>
<dbReference type="EC" id="1.2.1.-" evidence="4"/>
<gene>
    <name evidence="6" type="primary">gap</name>
    <name evidence="6" type="ORF">ASNO1_41920</name>
</gene>
<proteinExistence type="inferred from homology"/>
<protein>
    <recommendedName>
        <fullName evidence="4">Glyceraldehyde-3-phosphate dehydrogenase</fullName>
        <ecNumber evidence="4">1.2.1.-</ecNumber>
    </recommendedName>
</protein>
<dbReference type="Pfam" id="PF02800">
    <property type="entry name" value="Gp_dh_C"/>
    <property type="match status" value="1"/>
</dbReference>
<dbReference type="PIRSF" id="PIRSF000149">
    <property type="entry name" value="GAP_DH"/>
    <property type="match status" value="1"/>
</dbReference>
<dbReference type="PROSITE" id="PS00071">
    <property type="entry name" value="GAPDH"/>
    <property type="match status" value="1"/>
</dbReference>
<name>A0ABQ6QV74_9BACT</name>
<accession>A0ABQ6QV74</accession>
<dbReference type="Proteomes" id="UP001342631">
    <property type="component" value="Unassembled WGS sequence"/>
</dbReference>
<dbReference type="Gene3D" id="3.30.360.10">
    <property type="entry name" value="Dihydrodipicolinate Reductase, domain 2"/>
    <property type="match status" value="1"/>
</dbReference>
<dbReference type="NCBIfam" id="TIGR01534">
    <property type="entry name" value="GAPDH-I"/>
    <property type="match status" value="1"/>
</dbReference>
<dbReference type="InterPro" id="IPR020828">
    <property type="entry name" value="GlycerAld_3-P_DH_NAD(P)-bd"/>
</dbReference>
<keyword evidence="2 4" id="KW-0560">Oxidoreductase</keyword>
<evidence type="ECO:0000256" key="2">
    <source>
        <dbReference type="ARBA" id="ARBA00023002"/>
    </source>
</evidence>
<dbReference type="Pfam" id="PF00044">
    <property type="entry name" value="Gp_dh_N"/>
    <property type="match status" value="1"/>
</dbReference>
<dbReference type="SUPFAM" id="SSF55347">
    <property type="entry name" value="Glyceraldehyde-3-phosphate dehydrogenase-like, C-terminal domain"/>
    <property type="match status" value="1"/>
</dbReference>
<evidence type="ECO:0000256" key="3">
    <source>
        <dbReference type="RuleBase" id="RU000397"/>
    </source>
</evidence>
<dbReference type="CDD" id="cd05214">
    <property type="entry name" value="GAPDH_I_N"/>
    <property type="match status" value="1"/>
</dbReference>
<dbReference type="SMART" id="SM00846">
    <property type="entry name" value="Gp_dh_N"/>
    <property type="match status" value="1"/>
</dbReference>
<dbReference type="Gene3D" id="3.40.50.720">
    <property type="entry name" value="NAD(P)-binding Rossmann-like Domain"/>
    <property type="match status" value="1"/>
</dbReference>
<dbReference type="InterPro" id="IPR036291">
    <property type="entry name" value="NAD(P)-bd_dom_sf"/>
</dbReference>
<dbReference type="PANTHER" id="PTHR43148">
    <property type="entry name" value="GLYCERALDEHYDE-3-PHOSPHATE DEHYDROGENASE 2"/>
    <property type="match status" value="1"/>
</dbReference>
<organism evidence="6 7">
    <name type="scientific">Corallococcus caeni</name>
    <dbReference type="NCBI Taxonomy" id="3082388"/>
    <lineage>
        <taxon>Bacteria</taxon>
        <taxon>Pseudomonadati</taxon>
        <taxon>Myxococcota</taxon>
        <taxon>Myxococcia</taxon>
        <taxon>Myxococcales</taxon>
        <taxon>Cystobacterineae</taxon>
        <taxon>Myxococcaceae</taxon>
        <taxon>Corallococcus</taxon>
    </lineage>
</organism>
<dbReference type="InterPro" id="IPR020830">
    <property type="entry name" value="GlycerAld_3-P_DH_AS"/>
</dbReference>
<dbReference type="PRINTS" id="PR00078">
    <property type="entry name" value="G3PDHDRGNASE"/>
</dbReference>
<dbReference type="RefSeq" id="WP_338278788.1">
    <property type="nucleotide sequence ID" value="NZ_BTTX01000004.1"/>
</dbReference>
<evidence type="ECO:0000256" key="1">
    <source>
        <dbReference type="ARBA" id="ARBA00007406"/>
    </source>
</evidence>
<evidence type="ECO:0000259" key="5">
    <source>
        <dbReference type="SMART" id="SM00846"/>
    </source>
</evidence>
<dbReference type="EMBL" id="BTTX01000004">
    <property type="protein sequence ID" value="GMU07939.1"/>
    <property type="molecule type" value="Genomic_DNA"/>
</dbReference>
<keyword evidence="7" id="KW-1185">Reference proteome</keyword>
<dbReference type="InterPro" id="IPR020831">
    <property type="entry name" value="GlycerAld/Erythrose_P_DH"/>
</dbReference>
<feature type="domain" description="Glyceraldehyde 3-phosphate dehydrogenase NAD(P) binding" evidence="5">
    <location>
        <begin position="3"/>
        <end position="153"/>
    </location>
</feature>
<evidence type="ECO:0000313" key="6">
    <source>
        <dbReference type="EMBL" id="GMU07939.1"/>
    </source>
</evidence>